<evidence type="ECO:0000256" key="1">
    <source>
        <dbReference type="SAM" id="Phobius"/>
    </source>
</evidence>
<reference evidence="2 3" key="3">
    <citation type="journal article" date="2006" name="J. Gen. Virol.">
        <title>Gene organization and complete sequence of the Hyphantria cunea nucleopolyhedrovirus genome.</title>
        <authorList>
            <person name="Ikeda M."/>
            <person name="Shikata M."/>
            <person name="Shirata N."/>
            <person name="Chaeychomsri S."/>
            <person name="Kobayashi M."/>
        </authorList>
    </citation>
    <scope>NUCLEOTIDE SEQUENCE [LARGE SCALE GENOMIC DNA]</scope>
</reference>
<keyword evidence="1" id="KW-1133">Transmembrane helix</keyword>
<dbReference type="InterPro" id="IPR022048">
    <property type="entry name" value="Envelope_fusion-like"/>
</dbReference>
<dbReference type="Proteomes" id="UP000202376">
    <property type="component" value="Segment"/>
</dbReference>
<reference evidence="2 3" key="2">
    <citation type="journal article" date="2004" name="Virology">
        <title>Identification and functional analysis of Hyphantria cunea nucleopolyhedrovirus iap genes.</title>
        <authorList>
            <person name="Ikeda M."/>
            <person name="Yanagimoto K."/>
            <person name="Kobayashi M."/>
        </authorList>
    </citation>
    <scope>NUCLEOTIDE SEQUENCE [LARGE SCALE GENOMIC DNA]</scope>
</reference>
<dbReference type="Pfam" id="PF12259">
    <property type="entry name" value="Baculo_F"/>
    <property type="match status" value="1"/>
</dbReference>
<reference evidence="2 3" key="1">
    <citation type="journal article" date="2002" name="Virus Genes">
        <title>Identification and characterization of Hyphantria cunea nucleopolyhedrovirus homologous repeated regions.</title>
        <authorList>
            <person name="FelipeAlves C.A."/>
            <person name="Ikeda M."/>
            <person name="Kobayashi M."/>
        </authorList>
    </citation>
    <scope>NUCLEOTIDE SEQUENCE [LARGE SCALE GENOMIC DNA]</scope>
</reference>
<dbReference type="GeneID" id="3890539"/>
<dbReference type="KEGG" id="vg:3890539"/>
<evidence type="ECO:0000313" key="3">
    <source>
        <dbReference type="Proteomes" id="UP000202376"/>
    </source>
</evidence>
<accession>Q2NP68</accession>
<organism evidence="2 3">
    <name type="scientific">Hyphantria cunea nuclear polyhedrosis virus</name>
    <name type="common">HcNPV</name>
    <dbReference type="NCBI Taxonomy" id="28288"/>
    <lineage>
        <taxon>Viruses</taxon>
        <taxon>Viruses incertae sedis</taxon>
        <taxon>Naldaviricetes</taxon>
        <taxon>Lefavirales</taxon>
        <taxon>Baculoviridae</taxon>
        <taxon>Alphabaculovirus</taxon>
        <taxon>Alphabaculovirus hycuneae</taxon>
    </lineage>
</organism>
<dbReference type="EMBL" id="AP009046">
    <property type="protein sequence ID" value="BAE72419.1"/>
    <property type="molecule type" value="Genomic_DNA"/>
</dbReference>
<keyword evidence="1" id="KW-0812">Transmembrane</keyword>
<keyword evidence="3" id="KW-1185">Reference proteome</keyword>
<protein>
    <submittedName>
        <fullName evidence="2">Fusion protein</fullName>
    </submittedName>
</protein>
<dbReference type="RefSeq" id="YP_473318.1">
    <property type="nucleotide sequence ID" value="NC_007767.1"/>
</dbReference>
<keyword evidence="1" id="KW-0472">Membrane</keyword>
<organismHost>
    <name type="scientific">Lepidoptera</name>
    <name type="common">moths &amp; butterflies</name>
    <dbReference type="NCBI Taxonomy" id="7088"/>
</organismHost>
<feature type="transmembrane region" description="Helical" evidence="1">
    <location>
        <begin position="567"/>
        <end position="592"/>
    </location>
</feature>
<name>Q2NP68_NPVHC</name>
<sequence>MGCTLICFIALLGCTTAAASINFEPVDDASGLLFERIGAMRHVTDQRFVFVRTIDYQPLLEELTKIYEFVRDNEPGDCSILKKIKPSRPMGTLSRIAKQLASLTQINSNFVSYAANSNNNDVYAEPLDFVDYEDTRAPQNIIDVNTKNKPPRWSLLSAGDVRELLTADASDRVKLLPAMSTSNVTTKYLEYEACMDDNRSVKNKCLYLADMHTAMDLKLTDAASFANTLNRLIKQTYRNKLNNINFVLNDDVLLQEMHQLIRTLEKQNLSWVVNFERNANAQFDLSQAYKLHLYANKNTVILCVAMPLLDTAALQYNLYRVATVPFCRGTLCLMMVPATKYVAVTDTRNFYTQVSDDFQLKCQQFTGYDEFLCPASPRVATVDSGVCEIEMFMGRYVKDIDVLCDVRVASNDAKQVLLNTIVDKRKWLYQFSSSATVNYWCNEHDYTYATIIVPAGVGVLTALPSVTCSVTVNKNALTFNVDTRSYATVSTLYWPQRRFTFNNYVNASLLSQTSSQFADSVTNLSVQQLKTLRSRFHIQDYTQPPEVYFSQRINVPDTKPAQNNANAVVLISVLVSVGVFSAFCVIGAYCLLKRHCVRRRGSVVVSFTNDDRQPMVAISNRARADVHINVPQNNSLPKYEKAFLFPMEIKSVNTTNNKFV</sequence>
<gene>
    <name evidence="2" type="primary">env-pro</name>
    <name evidence="2" type="ORF">HynVgp130</name>
</gene>
<proteinExistence type="predicted"/>
<evidence type="ECO:0000313" key="2">
    <source>
        <dbReference type="EMBL" id="BAE72419.1"/>
    </source>
</evidence>
<dbReference type="OrthoDB" id="2143at10239"/>